<comment type="caution">
    <text evidence="1">The sequence shown here is derived from an EMBL/GenBank/DDBJ whole genome shotgun (WGS) entry which is preliminary data.</text>
</comment>
<accession>A0ABS5BS25</accession>
<dbReference type="Pfam" id="PF07592">
    <property type="entry name" value="DDE_Tnp_ISAZ013"/>
    <property type="match status" value="1"/>
</dbReference>
<evidence type="ECO:0000313" key="1">
    <source>
        <dbReference type="EMBL" id="MBP3955663.1"/>
    </source>
</evidence>
<reference evidence="1 2" key="1">
    <citation type="submission" date="2021-04" db="EMBL/GenBank/DDBJ databases">
        <authorList>
            <person name="Ivanova A."/>
        </authorList>
    </citation>
    <scope>NUCLEOTIDE SEQUENCE [LARGE SCALE GENOMIC DNA]</scope>
    <source>
        <strain evidence="1 2">G18</strain>
    </source>
</reference>
<organism evidence="1 2">
    <name type="scientific">Gemmata palustris</name>
    <dbReference type="NCBI Taxonomy" id="2822762"/>
    <lineage>
        <taxon>Bacteria</taxon>
        <taxon>Pseudomonadati</taxon>
        <taxon>Planctomycetota</taxon>
        <taxon>Planctomycetia</taxon>
        <taxon>Gemmatales</taxon>
        <taxon>Gemmataceae</taxon>
        <taxon>Gemmata</taxon>
    </lineage>
</organism>
<protein>
    <submittedName>
        <fullName evidence="1">Uncharacterized protein</fullName>
    </submittedName>
</protein>
<dbReference type="InterPro" id="IPR011518">
    <property type="entry name" value="Transposase_36"/>
</dbReference>
<name>A0ABS5BS25_9BACT</name>
<keyword evidence="2" id="KW-1185">Reference proteome</keyword>
<dbReference type="EMBL" id="JAGKQQ010000001">
    <property type="protein sequence ID" value="MBP3955663.1"/>
    <property type="molecule type" value="Genomic_DNA"/>
</dbReference>
<dbReference type="RefSeq" id="WP_210653730.1">
    <property type="nucleotide sequence ID" value="NZ_JAGKQQ010000001.1"/>
</dbReference>
<dbReference type="Proteomes" id="UP000676565">
    <property type="component" value="Unassembled WGS sequence"/>
</dbReference>
<gene>
    <name evidence="1" type="ORF">J8F10_10260</name>
</gene>
<proteinExistence type="predicted"/>
<evidence type="ECO:0000313" key="2">
    <source>
        <dbReference type="Proteomes" id="UP000676565"/>
    </source>
</evidence>
<sequence>MIIDHEVIINLIANTTTEQGLRIEAELDTASYPLGTKLTDEELDMVKIKRHKFHGDWNSAIRPETGKSSSTYCDEPP</sequence>